<proteinExistence type="predicted"/>
<dbReference type="InterPro" id="IPR006664">
    <property type="entry name" value="OMP_bac"/>
</dbReference>
<dbReference type="PANTHER" id="PTHR30329">
    <property type="entry name" value="STATOR ELEMENT OF FLAGELLAR MOTOR COMPLEX"/>
    <property type="match status" value="1"/>
</dbReference>
<evidence type="ECO:0000256" key="4">
    <source>
        <dbReference type="PROSITE-ProRule" id="PRU00473"/>
    </source>
</evidence>
<comment type="caution">
    <text evidence="7">The sequence shown here is derived from an EMBL/GenBank/DDBJ whole genome shotgun (WGS) entry which is preliminary data.</text>
</comment>
<dbReference type="Gene3D" id="3.30.1330.60">
    <property type="entry name" value="OmpA-like domain"/>
    <property type="match status" value="1"/>
</dbReference>
<evidence type="ECO:0000256" key="5">
    <source>
        <dbReference type="SAM" id="SignalP"/>
    </source>
</evidence>
<keyword evidence="3" id="KW-0998">Cell outer membrane</keyword>
<dbReference type="CDD" id="cd07185">
    <property type="entry name" value="OmpA_C-like"/>
    <property type="match status" value="1"/>
</dbReference>
<dbReference type="PANTHER" id="PTHR30329:SF21">
    <property type="entry name" value="LIPOPROTEIN YIAD-RELATED"/>
    <property type="match status" value="1"/>
</dbReference>
<protein>
    <submittedName>
        <fullName evidence="7">OmpA family protein</fullName>
    </submittedName>
</protein>
<dbReference type="SUPFAM" id="SSF103088">
    <property type="entry name" value="OmpA-like"/>
    <property type="match status" value="1"/>
</dbReference>
<evidence type="ECO:0000259" key="6">
    <source>
        <dbReference type="PROSITE" id="PS51123"/>
    </source>
</evidence>
<feature type="chain" id="PRO_5037621113" evidence="5">
    <location>
        <begin position="26"/>
        <end position="191"/>
    </location>
</feature>
<name>A0A936YMJ2_9HYPH</name>
<evidence type="ECO:0000313" key="8">
    <source>
        <dbReference type="Proteomes" id="UP000633219"/>
    </source>
</evidence>
<dbReference type="GO" id="GO:0009279">
    <property type="term" value="C:cell outer membrane"/>
    <property type="evidence" value="ECO:0007669"/>
    <property type="project" value="UniProtKB-SubCell"/>
</dbReference>
<keyword evidence="2 4" id="KW-0472">Membrane</keyword>
<evidence type="ECO:0000256" key="3">
    <source>
        <dbReference type="ARBA" id="ARBA00023237"/>
    </source>
</evidence>
<dbReference type="AlphaFoldDB" id="A0A936YMJ2"/>
<dbReference type="PRINTS" id="PR01021">
    <property type="entry name" value="OMPADOMAIN"/>
</dbReference>
<sequence length="191" mass="20681">MKKSTRGLRTLLALAILAVPGFVSAQEITHRQMVTTLGRVEGAAPVIDVALLAQQASDNVGKGVSTLPDWSRLAKLSQLILEINFENNSIAIEPNSYRAVGLIADAMHHPNLFRYKFLIIGHTSSTGDARHNLKLSQQRADAIRVALATTFAVSPDRLFAIGVGEEWPIDAAQPTAAVNRRVQLINLGLVK</sequence>
<dbReference type="Proteomes" id="UP000633219">
    <property type="component" value="Unassembled WGS sequence"/>
</dbReference>
<reference evidence="7" key="1">
    <citation type="submission" date="2021-01" db="EMBL/GenBank/DDBJ databases">
        <title>Rhizobium sp. strain KVB221 16S ribosomal RNA gene Genome sequencing and assembly.</title>
        <authorList>
            <person name="Kang M."/>
        </authorList>
    </citation>
    <scope>NUCLEOTIDE SEQUENCE</scope>
    <source>
        <strain evidence="7">KVB221</strain>
    </source>
</reference>
<dbReference type="PROSITE" id="PS51123">
    <property type="entry name" value="OMPA_2"/>
    <property type="match status" value="1"/>
</dbReference>
<dbReference type="RefSeq" id="WP_201652504.1">
    <property type="nucleotide sequence ID" value="NZ_JAEQNC010000001.1"/>
</dbReference>
<dbReference type="InterPro" id="IPR006665">
    <property type="entry name" value="OmpA-like"/>
</dbReference>
<comment type="subcellular location">
    <subcellularLocation>
        <location evidence="1">Cell outer membrane</location>
    </subcellularLocation>
</comment>
<accession>A0A936YMJ2</accession>
<feature type="domain" description="OmpA-like" evidence="6">
    <location>
        <begin position="72"/>
        <end position="190"/>
    </location>
</feature>
<dbReference type="InterPro" id="IPR036737">
    <property type="entry name" value="OmpA-like_sf"/>
</dbReference>
<dbReference type="EMBL" id="JAEQNC010000001">
    <property type="protein sequence ID" value="MBL0370879.1"/>
    <property type="molecule type" value="Genomic_DNA"/>
</dbReference>
<dbReference type="Pfam" id="PF00691">
    <property type="entry name" value="OmpA"/>
    <property type="match status" value="1"/>
</dbReference>
<dbReference type="InterPro" id="IPR050330">
    <property type="entry name" value="Bact_OuterMem_StrucFunc"/>
</dbReference>
<organism evidence="7 8">
    <name type="scientific">Rhizobium setariae</name>
    <dbReference type="NCBI Taxonomy" id="2801340"/>
    <lineage>
        <taxon>Bacteria</taxon>
        <taxon>Pseudomonadati</taxon>
        <taxon>Pseudomonadota</taxon>
        <taxon>Alphaproteobacteria</taxon>
        <taxon>Hyphomicrobiales</taxon>
        <taxon>Rhizobiaceae</taxon>
        <taxon>Rhizobium/Agrobacterium group</taxon>
        <taxon>Rhizobium</taxon>
    </lineage>
</organism>
<gene>
    <name evidence="7" type="ORF">JJB09_02445</name>
</gene>
<evidence type="ECO:0000256" key="2">
    <source>
        <dbReference type="ARBA" id="ARBA00023136"/>
    </source>
</evidence>
<keyword evidence="8" id="KW-1185">Reference proteome</keyword>
<keyword evidence="5" id="KW-0732">Signal</keyword>
<feature type="signal peptide" evidence="5">
    <location>
        <begin position="1"/>
        <end position="25"/>
    </location>
</feature>
<evidence type="ECO:0000313" key="7">
    <source>
        <dbReference type="EMBL" id="MBL0370879.1"/>
    </source>
</evidence>
<evidence type="ECO:0000256" key="1">
    <source>
        <dbReference type="ARBA" id="ARBA00004442"/>
    </source>
</evidence>